<evidence type="ECO:0000256" key="2">
    <source>
        <dbReference type="ARBA" id="ARBA00012485"/>
    </source>
</evidence>
<reference evidence="8" key="1">
    <citation type="submission" date="2025-08" db="UniProtKB">
        <authorList>
            <consortium name="RefSeq"/>
        </authorList>
    </citation>
    <scope>IDENTIFICATION</scope>
</reference>
<evidence type="ECO:0000313" key="8">
    <source>
        <dbReference type="RefSeq" id="XP_017304855.1"/>
    </source>
</evidence>
<dbReference type="RefSeq" id="XP_017304855.1">
    <property type="nucleotide sequence ID" value="XM_017449366.1"/>
</dbReference>
<dbReference type="GeneID" id="108254362"/>
<evidence type="ECO:0000313" key="7">
    <source>
        <dbReference type="Proteomes" id="UP000079169"/>
    </source>
</evidence>
<accession>A0A1S4ERN8</accession>
<dbReference type="PANTHER" id="PTHR45700">
    <property type="entry name" value="UBIQUITIN-PROTEIN LIGASE E3C"/>
    <property type="match status" value="1"/>
</dbReference>
<evidence type="ECO:0000259" key="6">
    <source>
        <dbReference type="PROSITE" id="PS50237"/>
    </source>
</evidence>
<dbReference type="FunFam" id="3.30.2410.10:FF:000003">
    <property type="entry name" value="probable E3 ubiquitin-protein ligase HERC4 isoform X1"/>
    <property type="match status" value="1"/>
</dbReference>
<dbReference type="KEGG" id="dci:108254362"/>
<evidence type="ECO:0000256" key="4">
    <source>
        <dbReference type="ARBA" id="ARBA00022786"/>
    </source>
</evidence>
<dbReference type="SUPFAM" id="SSF56204">
    <property type="entry name" value="Hect, E3 ligase catalytic domain"/>
    <property type="match status" value="1"/>
</dbReference>
<name>A0A1S4ERN8_DIACI</name>
<dbReference type="PROSITE" id="PS50237">
    <property type="entry name" value="HECT"/>
    <property type="match status" value="1"/>
</dbReference>
<keyword evidence="7" id="KW-1185">Reference proteome</keyword>
<dbReference type="PANTHER" id="PTHR45700:SF8">
    <property type="entry name" value="HECT-TYPE E3 UBIQUITIN TRANSFERASE"/>
    <property type="match status" value="1"/>
</dbReference>
<dbReference type="SMART" id="SM00119">
    <property type="entry name" value="HECTc"/>
    <property type="match status" value="1"/>
</dbReference>
<dbReference type="GO" id="GO:0061630">
    <property type="term" value="F:ubiquitin protein ligase activity"/>
    <property type="evidence" value="ECO:0007669"/>
    <property type="project" value="UniProtKB-EC"/>
</dbReference>
<feature type="active site" description="Glycyl thioester intermediate" evidence="5">
    <location>
        <position position="108"/>
    </location>
</feature>
<dbReference type="PaxDb" id="121845-A0A1S4ERN8"/>
<dbReference type="InterPro" id="IPR044611">
    <property type="entry name" value="E3A/B/C-like"/>
</dbReference>
<gene>
    <name evidence="8" type="primary">LOC108254362</name>
</gene>
<keyword evidence="4 5" id="KW-0833">Ubl conjugation pathway</keyword>
<proteinExistence type="predicted"/>
<feature type="non-terminal residue" evidence="8">
    <location>
        <position position="1"/>
    </location>
</feature>
<feature type="domain" description="HECT" evidence="6">
    <location>
        <begin position="1"/>
        <end position="140"/>
    </location>
</feature>
<dbReference type="EC" id="2.3.2.26" evidence="2"/>
<evidence type="ECO:0000256" key="3">
    <source>
        <dbReference type="ARBA" id="ARBA00022679"/>
    </source>
</evidence>
<protein>
    <recommendedName>
        <fullName evidence="2">HECT-type E3 ubiquitin transferase</fullName>
        <ecNumber evidence="2">2.3.2.26</ecNumber>
    </recommendedName>
</protein>
<dbReference type="Proteomes" id="UP000079169">
    <property type="component" value="Unplaced"/>
</dbReference>
<dbReference type="STRING" id="121845.A0A1S4ERN8"/>
<keyword evidence="3" id="KW-0808">Transferase</keyword>
<dbReference type="Gene3D" id="3.30.2410.10">
    <property type="entry name" value="Hect, E3 ligase catalytic domain"/>
    <property type="match status" value="1"/>
</dbReference>
<dbReference type="InterPro" id="IPR035983">
    <property type="entry name" value="Hect_E3_ubiquitin_ligase"/>
</dbReference>
<dbReference type="GO" id="GO:0000209">
    <property type="term" value="P:protein polyubiquitination"/>
    <property type="evidence" value="ECO:0007669"/>
    <property type="project" value="InterPro"/>
</dbReference>
<dbReference type="InterPro" id="IPR000569">
    <property type="entry name" value="HECT_dom"/>
</dbReference>
<sequence length="140" mass="16047">GFQMVTDESPLSLLFRPEEIEQLVCGSKIFDLHELEESTEYDAGYTAETPIIRYFWEIVHDMPHETQKKLLQFTTGSDRIPVGGFSKLKMFIARIGPDSDRLPTAHTCFNVLLLPEYSSKEKLQDRLLKAINYSKGFGML</sequence>
<dbReference type="Pfam" id="PF00632">
    <property type="entry name" value="HECT"/>
    <property type="match status" value="1"/>
</dbReference>
<evidence type="ECO:0000256" key="1">
    <source>
        <dbReference type="ARBA" id="ARBA00000885"/>
    </source>
</evidence>
<evidence type="ECO:0000256" key="5">
    <source>
        <dbReference type="PROSITE-ProRule" id="PRU00104"/>
    </source>
</evidence>
<dbReference type="GO" id="GO:0009966">
    <property type="term" value="P:regulation of signal transduction"/>
    <property type="evidence" value="ECO:0007669"/>
    <property type="project" value="UniProtKB-ARBA"/>
</dbReference>
<comment type="catalytic activity">
    <reaction evidence="1">
        <text>S-ubiquitinyl-[E2 ubiquitin-conjugating enzyme]-L-cysteine + [acceptor protein]-L-lysine = [E2 ubiquitin-conjugating enzyme]-L-cysteine + N(6)-ubiquitinyl-[acceptor protein]-L-lysine.</text>
        <dbReference type="EC" id="2.3.2.26"/>
    </reaction>
</comment>
<dbReference type="AlphaFoldDB" id="A0A1S4ERN8"/>
<organism evidence="7 8">
    <name type="scientific">Diaphorina citri</name>
    <name type="common">Asian citrus psyllid</name>
    <dbReference type="NCBI Taxonomy" id="121845"/>
    <lineage>
        <taxon>Eukaryota</taxon>
        <taxon>Metazoa</taxon>
        <taxon>Ecdysozoa</taxon>
        <taxon>Arthropoda</taxon>
        <taxon>Hexapoda</taxon>
        <taxon>Insecta</taxon>
        <taxon>Pterygota</taxon>
        <taxon>Neoptera</taxon>
        <taxon>Paraneoptera</taxon>
        <taxon>Hemiptera</taxon>
        <taxon>Sternorrhyncha</taxon>
        <taxon>Psylloidea</taxon>
        <taxon>Psyllidae</taxon>
        <taxon>Diaphorininae</taxon>
        <taxon>Diaphorina</taxon>
    </lineage>
</organism>
<dbReference type="OMA" id="FRWHELE"/>